<evidence type="ECO:0000256" key="4">
    <source>
        <dbReference type="ARBA" id="ARBA00011738"/>
    </source>
</evidence>
<dbReference type="Pfam" id="PF00393">
    <property type="entry name" value="6PGD"/>
    <property type="match status" value="1"/>
</dbReference>
<evidence type="ECO:0000256" key="5">
    <source>
        <dbReference type="ARBA" id="ARBA00013011"/>
    </source>
</evidence>
<evidence type="ECO:0000313" key="18">
    <source>
        <dbReference type="Proteomes" id="UP000516072"/>
    </source>
</evidence>
<feature type="binding site" description="in other chain" evidence="14">
    <location>
        <position position="112"/>
    </location>
    <ligand>
        <name>substrate</name>
        <note>ligand shared between dimeric partners</note>
    </ligand>
</feature>
<dbReference type="EMBL" id="LR778175">
    <property type="protein sequence ID" value="CAB1276446.1"/>
    <property type="molecule type" value="Genomic_DNA"/>
</dbReference>
<feature type="domain" description="6-phosphogluconate dehydrogenase C-terminal" evidence="16">
    <location>
        <begin position="188"/>
        <end position="479"/>
    </location>
</feature>
<feature type="active site" description="Proton donor" evidence="13">
    <location>
        <position position="199"/>
    </location>
</feature>
<evidence type="ECO:0000256" key="13">
    <source>
        <dbReference type="PIRSR" id="PIRSR000109-1"/>
    </source>
</evidence>
<dbReference type="SMART" id="SM01350">
    <property type="entry name" value="6PGD"/>
    <property type="match status" value="1"/>
</dbReference>
<dbReference type="GO" id="GO:0006098">
    <property type="term" value="P:pentose-phosphate shunt"/>
    <property type="evidence" value="ECO:0007669"/>
    <property type="project" value="UniProtKB-UniPathway"/>
</dbReference>
<feature type="binding site" description="in other chain" evidence="14">
    <location>
        <position position="200"/>
    </location>
    <ligand>
        <name>substrate</name>
        <note>ligand shared between dimeric partners</note>
    </ligand>
</feature>
<evidence type="ECO:0000256" key="15">
    <source>
        <dbReference type="RuleBase" id="RU000485"/>
    </source>
</evidence>
<dbReference type="InterPro" id="IPR036291">
    <property type="entry name" value="NAD(P)-bd_dom_sf"/>
</dbReference>
<dbReference type="InterPro" id="IPR006183">
    <property type="entry name" value="Pgluconate_DH"/>
</dbReference>
<dbReference type="GO" id="GO:0050661">
    <property type="term" value="F:NADP binding"/>
    <property type="evidence" value="ECO:0007669"/>
    <property type="project" value="InterPro"/>
</dbReference>
<dbReference type="PIRSF" id="PIRSF000109">
    <property type="entry name" value="6PGD"/>
    <property type="match status" value="1"/>
</dbReference>
<evidence type="ECO:0000256" key="12">
    <source>
        <dbReference type="PIRNR" id="PIRNR000109"/>
    </source>
</evidence>
<evidence type="ECO:0000259" key="16">
    <source>
        <dbReference type="SMART" id="SM01350"/>
    </source>
</evidence>
<comment type="function">
    <text evidence="1 12">Catalyzes the oxidative decarboxylation of 6-phosphogluconate to ribulose 5-phosphate and CO(2), with concomitant reduction of NADP to NADPH.</text>
</comment>
<dbReference type="Pfam" id="PF03446">
    <property type="entry name" value="NAD_binding_2"/>
    <property type="match status" value="1"/>
</dbReference>
<feature type="binding site" description="in other chain" evidence="14">
    <location>
        <position position="297"/>
    </location>
    <ligand>
        <name>substrate</name>
        <note>ligand shared between dimeric partners</note>
    </ligand>
</feature>
<reference evidence="17 18" key="1">
    <citation type="submission" date="2020-03" db="EMBL/GenBank/DDBJ databases">
        <authorList>
            <person name="Picone N."/>
        </authorList>
    </citation>
    <scope>NUCLEOTIDE SEQUENCE [LARGE SCALE GENOMIC DNA]</scope>
    <source>
        <strain evidence="17">NSCAC1</strain>
    </source>
</reference>
<keyword evidence="10 12" id="KW-0570">Pentose shunt</keyword>
<dbReference type="PRINTS" id="PR00076">
    <property type="entry name" value="6PGDHDRGNASE"/>
</dbReference>
<evidence type="ECO:0000313" key="17">
    <source>
        <dbReference type="EMBL" id="CAB1276446.1"/>
    </source>
</evidence>
<evidence type="ECO:0000256" key="1">
    <source>
        <dbReference type="ARBA" id="ARBA00002526"/>
    </source>
</evidence>
<dbReference type="EC" id="1.1.1.44" evidence="5 12"/>
<dbReference type="Proteomes" id="UP000516072">
    <property type="component" value="Chromosome"/>
</dbReference>
<dbReference type="InterPro" id="IPR013328">
    <property type="entry name" value="6PGD_dom2"/>
</dbReference>
<evidence type="ECO:0000256" key="14">
    <source>
        <dbReference type="PIRSR" id="PIRSR000109-2"/>
    </source>
</evidence>
<dbReference type="Gene3D" id="3.40.50.720">
    <property type="entry name" value="NAD(P)-binding Rossmann-like Domain"/>
    <property type="match status" value="1"/>
</dbReference>
<comment type="catalytic activity">
    <reaction evidence="11 12 15">
        <text>6-phospho-D-gluconate + NADP(+) = D-ribulose 5-phosphate + CO2 + NADPH</text>
        <dbReference type="Rhea" id="RHEA:10116"/>
        <dbReference type="ChEBI" id="CHEBI:16526"/>
        <dbReference type="ChEBI" id="CHEBI:57783"/>
        <dbReference type="ChEBI" id="CHEBI:58121"/>
        <dbReference type="ChEBI" id="CHEBI:58349"/>
        <dbReference type="ChEBI" id="CHEBI:58759"/>
        <dbReference type="EC" id="1.1.1.44"/>
    </reaction>
</comment>
<dbReference type="SUPFAM" id="SSF48179">
    <property type="entry name" value="6-phosphogluconate dehydrogenase C-terminal domain-like"/>
    <property type="match status" value="1"/>
</dbReference>
<evidence type="ECO:0000256" key="6">
    <source>
        <dbReference type="ARBA" id="ARBA00018193"/>
    </source>
</evidence>
<keyword evidence="9 15" id="KW-0311">Gluconate utilization</keyword>
<gene>
    <name evidence="17" type="primary">gnd</name>
    <name evidence="17" type="ORF">NSCAC_1176</name>
</gene>
<keyword evidence="18" id="KW-1185">Reference proteome</keyword>
<dbReference type="NCBIfam" id="NF006765">
    <property type="entry name" value="PRK09287.1"/>
    <property type="match status" value="1"/>
</dbReference>
<dbReference type="InterPro" id="IPR006184">
    <property type="entry name" value="6PGdom_BS"/>
</dbReference>
<evidence type="ECO:0000256" key="7">
    <source>
        <dbReference type="ARBA" id="ARBA00022857"/>
    </source>
</evidence>
<dbReference type="GO" id="GO:0004616">
    <property type="term" value="F:phosphogluconate dehydrogenase (decarboxylating) activity"/>
    <property type="evidence" value="ECO:0007669"/>
    <property type="project" value="UniProtKB-EC"/>
</dbReference>
<comment type="subunit">
    <text evidence="4 12">Homodimer.</text>
</comment>
<evidence type="ECO:0000256" key="3">
    <source>
        <dbReference type="ARBA" id="ARBA00008419"/>
    </source>
</evidence>
<dbReference type="FunFam" id="1.20.5.320:FF:000001">
    <property type="entry name" value="6-phosphogluconate dehydrogenase, decarboxylating"/>
    <property type="match status" value="1"/>
</dbReference>
<dbReference type="InterPro" id="IPR006114">
    <property type="entry name" value="6PGDH_C"/>
</dbReference>
<dbReference type="FunFam" id="1.10.1040.10:FF:000032">
    <property type="entry name" value="6-phosphogluconate dehydrogenase, decarboxylating"/>
    <property type="match status" value="1"/>
</dbReference>
<dbReference type="FunFam" id="3.40.50.720:FF:000007">
    <property type="entry name" value="6-phosphogluconate dehydrogenase, decarboxylating"/>
    <property type="match status" value="1"/>
</dbReference>
<sequence length="482" mass="52563">MAETQKTSADIGIVGLGVMGANLGLNIAENGFTVVAYDRDSSKGSHLTNMAQEQLSDPSKINAYNDITQFIIALKKPRTILMLVPAGAPVDAVIHDFAPHLEAGDIMIDGGNSFFKDTNRRVEELAKKNIHFMGMGVSGGESGARHGPSLMPGGDRTAWEHAKPILEAAAAKADGEPCVGWLGRGAAGHYVKMVHNGIEYGLMELITESYDIMHRGLGLNLEELHKVYKEWTKGPMGGFLMEITADVLVQKDPLGDGYILPKILDTAHQKGTGLWTSEESLTLQAPTPVIDAAVTQRVLSSTKDQRLQASQKLAGPKSSISFNGDKTAFIAELGNALYGAMMLTYAQGIHLLQVANKAYDYGLVLETVAAVWREGCIIRSQLLKDLRNVYRNSPDLINPILDTNYSAKIVNTQENIRKVITTATPWGLPIPGFTSALSYYDTYRSAQLPANLLQAQRDYFGAHTFERVDQEGTFHIQWSTTE</sequence>
<keyword evidence="8 12" id="KW-0560">Oxidoreductase</keyword>
<feature type="binding site" description="in other chain" evidence="14">
    <location>
        <position position="270"/>
    </location>
    <ligand>
        <name>substrate</name>
        <note>ligand shared between dimeric partners</note>
    </ligand>
</feature>
<feature type="binding site" evidence="14">
    <location>
        <position position="457"/>
    </location>
    <ligand>
        <name>substrate</name>
        <note>ligand shared between dimeric partners</note>
    </ligand>
</feature>
<comment type="similarity">
    <text evidence="3 12 15">Belongs to the 6-phosphogluconate dehydrogenase family.</text>
</comment>
<dbReference type="AlphaFoldDB" id="A0A7G1QA65"/>
<feature type="binding site" evidence="14">
    <location>
        <position position="463"/>
    </location>
    <ligand>
        <name>substrate</name>
        <note>ligand shared between dimeric partners</note>
    </ligand>
</feature>
<dbReference type="PANTHER" id="PTHR11811">
    <property type="entry name" value="6-PHOSPHOGLUCONATE DEHYDROGENASE"/>
    <property type="match status" value="1"/>
</dbReference>
<dbReference type="NCBIfam" id="TIGR00873">
    <property type="entry name" value="gnd"/>
    <property type="match status" value="1"/>
</dbReference>
<evidence type="ECO:0000256" key="8">
    <source>
        <dbReference type="ARBA" id="ARBA00023002"/>
    </source>
</evidence>
<feature type="active site" description="Proton acceptor" evidence="13">
    <location>
        <position position="192"/>
    </location>
</feature>
<name>A0A7G1QA65_9GAMM</name>
<feature type="binding site" description="in other chain" evidence="14">
    <location>
        <begin position="195"/>
        <end position="196"/>
    </location>
    <ligand>
        <name>substrate</name>
        <note>ligand shared between dimeric partners</note>
    </ligand>
</feature>
<keyword evidence="7 12" id="KW-0521">NADP</keyword>
<protein>
    <recommendedName>
        <fullName evidence="6 12">6-phosphogluconate dehydrogenase, decarboxylating</fullName>
        <ecNumber evidence="5 12">1.1.1.44</ecNumber>
    </recommendedName>
</protein>
<dbReference type="InterPro" id="IPR008927">
    <property type="entry name" value="6-PGluconate_DH-like_C_sf"/>
</dbReference>
<dbReference type="RefSeq" id="WP_197743889.1">
    <property type="nucleotide sequence ID" value="NZ_LR778175.1"/>
</dbReference>
<feature type="binding site" description="in other chain" evidence="14">
    <location>
        <begin position="138"/>
        <end position="140"/>
    </location>
    <ligand>
        <name>substrate</name>
        <note>ligand shared between dimeric partners</note>
    </ligand>
</feature>
<accession>A0A7G1QA65</accession>
<organism evidence="17 18">
    <name type="scientific">Candidatus Nitrosacidococcus tergens</name>
    <dbReference type="NCBI Taxonomy" id="553981"/>
    <lineage>
        <taxon>Bacteria</taxon>
        <taxon>Pseudomonadati</taxon>
        <taxon>Pseudomonadota</taxon>
        <taxon>Gammaproteobacteria</taxon>
        <taxon>Chromatiales</taxon>
        <taxon>Chromatiaceae</taxon>
        <taxon>Candidatus Nitrosacidococcus</taxon>
    </lineage>
</organism>
<comment type="pathway">
    <text evidence="2 12 15">Carbohydrate degradation; pentose phosphate pathway; D-ribulose 5-phosphate from D-glucose 6-phosphate (oxidative stage): step 3/3.</text>
</comment>
<evidence type="ECO:0000256" key="10">
    <source>
        <dbReference type="ARBA" id="ARBA00023126"/>
    </source>
</evidence>
<dbReference type="Gene3D" id="1.20.5.320">
    <property type="entry name" value="6-Phosphogluconate Dehydrogenase, domain 3"/>
    <property type="match status" value="1"/>
</dbReference>
<dbReference type="Gene3D" id="1.10.1040.10">
    <property type="entry name" value="N-(1-d-carboxylethyl)-l-norvaline Dehydrogenase, domain 2"/>
    <property type="match status" value="1"/>
</dbReference>
<proteinExistence type="inferred from homology"/>
<dbReference type="GO" id="GO:0019521">
    <property type="term" value="P:D-gluconate metabolic process"/>
    <property type="evidence" value="ECO:0007669"/>
    <property type="project" value="UniProtKB-KW"/>
</dbReference>
<evidence type="ECO:0000256" key="11">
    <source>
        <dbReference type="ARBA" id="ARBA00048640"/>
    </source>
</evidence>
<dbReference type="KEGG" id="ntg:NSCAC_1176"/>
<evidence type="ECO:0000256" key="2">
    <source>
        <dbReference type="ARBA" id="ARBA00004874"/>
    </source>
</evidence>
<evidence type="ECO:0000256" key="9">
    <source>
        <dbReference type="ARBA" id="ARBA00023064"/>
    </source>
</evidence>
<dbReference type="InterPro" id="IPR006113">
    <property type="entry name" value="6PGDH_Gnd/GntZ"/>
</dbReference>
<dbReference type="PROSITE" id="PS00461">
    <property type="entry name" value="6PGD"/>
    <property type="match status" value="1"/>
</dbReference>
<dbReference type="InterPro" id="IPR006115">
    <property type="entry name" value="6PGDH_NADP-bd"/>
</dbReference>
<dbReference type="SUPFAM" id="SSF51735">
    <property type="entry name" value="NAD(P)-binding Rossmann-fold domains"/>
    <property type="match status" value="1"/>
</dbReference>
<dbReference type="UniPathway" id="UPA00115">
    <property type="reaction ID" value="UER00410"/>
</dbReference>